<keyword evidence="1" id="KW-0812">Transmembrane</keyword>
<evidence type="ECO:0000256" key="1">
    <source>
        <dbReference type="SAM" id="Phobius"/>
    </source>
</evidence>
<protein>
    <submittedName>
        <fullName evidence="2">MAPEG family protein</fullName>
    </submittedName>
</protein>
<accession>A0ABT5FGJ4</accession>
<name>A0ABT5FGJ4_9GAMM</name>
<dbReference type="RefSeq" id="WP_215964597.1">
    <property type="nucleotide sequence ID" value="NZ_JAQOMS010000002.1"/>
</dbReference>
<proteinExistence type="predicted"/>
<organism evidence="2 3">
    <name type="scientific">Psychrosphaera algicola</name>
    <dbReference type="NCBI Taxonomy" id="3023714"/>
    <lineage>
        <taxon>Bacteria</taxon>
        <taxon>Pseudomonadati</taxon>
        <taxon>Pseudomonadota</taxon>
        <taxon>Gammaproteobacteria</taxon>
        <taxon>Alteromonadales</taxon>
        <taxon>Pseudoalteromonadaceae</taxon>
        <taxon>Psychrosphaera</taxon>
    </lineage>
</organism>
<reference evidence="2 3" key="1">
    <citation type="submission" date="2023-01" db="EMBL/GenBank/DDBJ databases">
        <title>Psychrosphaera sp. nov., isolated from marine algae.</title>
        <authorList>
            <person name="Bayburt H."/>
            <person name="Choi B.J."/>
            <person name="Kim J.M."/>
            <person name="Choi D.G."/>
            <person name="Jeon C.O."/>
        </authorList>
    </citation>
    <scope>NUCLEOTIDE SEQUENCE [LARGE SCALE GENOMIC DNA]</scope>
    <source>
        <strain evidence="2 3">G1-22</strain>
    </source>
</reference>
<evidence type="ECO:0000313" key="3">
    <source>
        <dbReference type="Proteomes" id="UP001528411"/>
    </source>
</evidence>
<dbReference type="Proteomes" id="UP001528411">
    <property type="component" value="Unassembled WGS sequence"/>
</dbReference>
<dbReference type="InterPro" id="IPR001129">
    <property type="entry name" value="Membr-assoc_MAPEG"/>
</dbReference>
<sequence>MELVYPMFVMVLLTAVVGVFTAVIRIRGAYAGKVDPRYFKLMGKYDIPDDIAKFGRNFDNLFEVPVLFYVASVTALALNISHVYLTAFAWAFVAFRLIHSAIHLTYNHPIHRFFAFIMSFNCTIGMWLVIVLNLGS</sequence>
<gene>
    <name evidence="2" type="ORF">PN838_15395</name>
</gene>
<comment type="caution">
    <text evidence="2">The sequence shown here is derived from an EMBL/GenBank/DDBJ whole genome shotgun (WGS) entry which is preliminary data.</text>
</comment>
<keyword evidence="3" id="KW-1185">Reference proteome</keyword>
<keyword evidence="1" id="KW-0472">Membrane</keyword>
<feature type="transmembrane region" description="Helical" evidence="1">
    <location>
        <begin position="113"/>
        <end position="134"/>
    </location>
</feature>
<dbReference type="Pfam" id="PF01124">
    <property type="entry name" value="MAPEG"/>
    <property type="match status" value="1"/>
</dbReference>
<keyword evidence="1" id="KW-1133">Transmembrane helix</keyword>
<evidence type="ECO:0000313" key="2">
    <source>
        <dbReference type="EMBL" id="MDC2889897.1"/>
    </source>
</evidence>
<dbReference type="EMBL" id="JAQOMS010000002">
    <property type="protein sequence ID" value="MDC2889897.1"/>
    <property type="molecule type" value="Genomic_DNA"/>
</dbReference>
<feature type="transmembrane region" description="Helical" evidence="1">
    <location>
        <begin position="66"/>
        <end position="93"/>
    </location>
</feature>